<dbReference type="RefSeq" id="WP_187538809.1">
    <property type="nucleotide sequence ID" value="NZ_BAABJT010000001.1"/>
</dbReference>
<proteinExistence type="predicted"/>
<name>A0A7G9SJ29_9SPHN</name>
<accession>A0A7G9SJ29</accession>
<evidence type="ECO:0000313" key="3">
    <source>
        <dbReference type="Proteomes" id="UP000515971"/>
    </source>
</evidence>
<dbReference type="PROSITE" id="PS51819">
    <property type="entry name" value="VOC"/>
    <property type="match status" value="1"/>
</dbReference>
<dbReference type="InterPro" id="IPR037523">
    <property type="entry name" value="VOC_core"/>
</dbReference>
<sequence>MSAIFHLSFPVRDLEEAVRFYTTVLGGVAGRREDLWADVALFGAQLTLQYVPGDVLDPMPRSRHFGATVPWHDWEKLVESLADFVEPPRIDHRGTELEQAKAIVKDPSGNLIELKAYRDTRAVLGELAQ</sequence>
<keyword evidence="3" id="KW-1185">Reference proteome</keyword>
<dbReference type="SUPFAM" id="SSF54593">
    <property type="entry name" value="Glyoxalase/Bleomycin resistance protein/Dihydroxybiphenyl dioxygenase"/>
    <property type="match status" value="1"/>
</dbReference>
<reference evidence="2 3" key="1">
    <citation type="submission" date="2020-08" db="EMBL/GenBank/DDBJ databases">
        <title>Genome sequence of Sphingomonas lutea KCTC 23642T.</title>
        <authorList>
            <person name="Hyun D.-W."/>
            <person name="Bae J.-W."/>
        </authorList>
    </citation>
    <scope>NUCLEOTIDE SEQUENCE [LARGE SCALE GENOMIC DNA]</scope>
    <source>
        <strain evidence="2 3">KCTC 23642</strain>
    </source>
</reference>
<dbReference type="PANTHER" id="PTHR39434">
    <property type="match status" value="1"/>
</dbReference>
<dbReference type="Gene3D" id="3.10.180.10">
    <property type="entry name" value="2,3-Dihydroxybiphenyl 1,2-Dioxygenase, domain 1"/>
    <property type="match status" value="1"/>
</dbReference>
<feature type="domain" description="VOC" evidence="1">
    <location>
        <begin position="3"/>
        <end position="117"/>
    </location>
</feature>
<organism evidence="2 3">
    <name type="scientific">Sphingomonas lutea</name>
    <dbReference type="NCBI Taxonomy" id="1045317"/>
    <lineage>
        <taxon>Bacteria</taxon>
        <taxon>Pseudomonadati</taxon>
        <taxon>Pseudomonadota</taxon>
        <taxon>Alphaproteobacteria</taxon>
        <taxon>Sphingomonadales</taxon>
        <taxon>Sphingomonadaceae</taxon>
        <taxon>Sphingomonas</taxon>
    </lineage>
</organism>
<dbReference type="Proteomes" id="UP000515971">
    <property type="component" value="Chromosome"/>
</dbReference>
<dbReference type="Pfam" id="PF00903">
    <property type="entry name" value="Glyoxalase"/>
    <property type="match status" value="1"/>
</dbReference>
<gene>
    <name evidence="2" type="ORF">H9L13_02695</name>
</gene>
<evidence type="ECO:0000259" key="1">
    <source>
        <dbReference type="PROSITE" id="PS51819"/>
    </source>
</evidence>
<dbReference type="EMBL" id="CP060718">
    <property type="protein sequence ID" value="QNN67854.1"/>
    <property type="molecule type" value="Genomic_DNA"/>
</dbReference>
<dbReference type="InterPro" id="IPR029068">
    <property type="entry name" value="Glyas_Bleomycin-R_OHBP_Dase"/>
</dbReference>
<dbReference type="InterPro" id="IPR004360">
    <property type="entry name" value="Glyas_Fos-R_dOase_dom"/>
</dbReference>
<dbReference type="PANTHER" id="PTHR39434:SF1">
    <property type="entry name" value="VOC DOMAIN-CONTAINING PROTEIN"/>
    <property type="match status" value="1"/>
</dbReference>
<dbReference type="KEGG" id="slut:H9L13_02695"/>
<dbReference type="AlphaFoldDB" id="A0A7G9SJ29"/>
<protein>
    <submittedName>
        <fullName evidence="2">VOC family protein</fullName>
    </submittedName>
</protein>
<evidence type="ECO:0000313" key="2">
    <source>
        <dbReference type="EMBL" id="QNN67854.1"/>
    </source>
</evidence>